<dbReference type="PANTHER" id="PTHR43065">
    <property type="entry name" value="SENSOR HISTIDINE KINASE"/>
    <property type="match status" value="1"/>
</dbReference>
<dbReference type="PROSITE" id="PS50109">
    <property type="entry name" value="HIS_KIN"/>
    <property type="match status" value="1"/>
</dbReference>
<dbReference type="Proteomes" id="UP000555411">
    <property type="component" value="Unassembled WGS sequence"/>
</dbReference>
<dbReference type="InterPro" id="IPR036097">
    <property type="entry name" value="HisK_dim/P_sf"/>
</dbReference>
<dbReference type="InterPro" id="IPR001789">
    <property type="entry name" value="Sig_transdc_resp-reg_receiver"/>
</dbReference>
<dbReference type="SUPFAM" id="SSF55785">
    <property type="entry name" value="PYP-like sensor domain (PAS domain)"/>
    <property type="match status" value="1"/>
</dbReference>
<dbReference type="Pfam" id="PF00072">
    <property type="entry name" value="Response_reg"/>
    <property type="match status" value="1"/>
</dbReference>
<dbReference type="SMART" id="SM00387">
    <property type="entry name" value="HATPase_c"/>
    <property type="match status" value="1"/>
</dbReference>
<keyword evidence="8" id="KW-1185">Reference proteome</keyword>
<keyword evidence="3 4" id="KW-0597">Phosphoprotein</keyword>
<dbReference type="SUPFAM" id="SSF52172">
    <property type="entry name" value="CheY-like"/>
    <property type="match status" value="1"/>
</dbReference>
<dbReference type="Gene3D" id="3.30.565.10">
    <property type="entry name" value="Histidine kinase-like ATPase, C-terminal domain"/>
    <property type="match status" value="1"/>
</dbReference>
<comment type="caution">
    <text evidence="7">The sequence shown here is derived from an EMBL/GenBank/DDBJ whole genome shotgun (WGS) entry which is preliminary data.</text>
</comment>
<dbReference type="FunFam" id="1.10.287.130:FF:000037">
    <property type="entry name" value="Hybrid sensor histidine kinase/response regulator"/>
    <property type="match status" value="1"/>
</dbReference>
<feature type="domain" description="Response regulatory" evidence="6">
    <location>
        <begin position="452"/>
        <end position="568"/>
    </location>
</feature>
<dbReference type="Pfam" id="PF13188">
    <property type="entry name" value="PAS_8"/>
    <property type="match status" value="1"/>
</dbReference>
<dbReference type="CDD" id="cd00082">
    <property type="entry name" value="HisKA"/>
    <property type="match status" value="1"/>
</dbReference>
<dbReference type="InterPro" id="IPR000014">
    <property type="entry name" value="PAS"/>
</dbReference>
<evidence type="ECO:0000256" key="4">
    <source>
        <dbReference type="PROSITE-ProRule" id="PRU00169"/>
    </source>
</evidence>
<proteinExistence type="predicted"/>
<feature type="modified residue" description="4-aspartylphosphate" evidence="4">
    <location>
        <position position="503"/>
    </location>
</feature>
<dbReference type="InterPro" id="IPR036890">
    <property type="entry name" value="HATPase_C_sf"/>
</dbReference>
<evidence type="ECO:0000256" key="3">
    <source>
        <dbReference type="ARBA" id="ARBA00022553"/>
    </source>
</evidence>
<evidence type="ECO:0000256" key="1">
    <source>
        <dbReference type="ARBA" id="ARBA00000085"/>
    </source>
</evidence>
<dbReference type="EC" id="2.7.13.3" evidence="2"/>
<protein>
    <recommendedName>
        <fullName evidence="2">histidine kinase</fullName>
        <ecNumber evidence="2">2.7.13.3</ecNumber>
    </recommendedName>
</protein>
<gene>
    <name evidence="7" type="ORF">H7F16_08345</name>
</gene>
<dbReference type="InterPro" id="IPR005467">
    <property type="entry name" value="His_kinase_dom"/>
</dbReference>
<dbReference type="InterPro" id="IPR003594">
    <property type="entry name" value="HATPase_dom"/>
</dbReference>
<dbReference type="SMART" id="SM00388">
    <property type="entry name" value="HisKA"/>
    <property type="match status" value="1"/>
</dbReference>
<dbReference type="PRINTS" id="PR00344">
    <property type="entry name" value="BCTRLSENSOR"/>
</dbReference>
<dbReference type="InterPro" id="IPR035965">
    <property type="entry name" value="PAS-like_dom_sf"/>
</dbReference>
<evidence type="ECO:0000259" key="5">
    <source>
        <dbReference type="PROSITE" id="PS50109"/>
    </source>
</evidence>
<dbReference type="EMBL" id="JACLQD010000002">
    <property type="protein sequence ID" value="MBC2835515.1"/>
    <property type="molecule type" value="Genomic_DNA"/>
</dbReference>
<dbReference type="InterPro" id="IPR004358">
    <property type="entry name" value="Sig_transdc_His_kin-like_C"/>
</dbReference>
<name>A0A842I7C2_9RHOB</name>
<dbReference type="SUPFAM" id="SSF55874">
    <property type="entry name" value="ATPase domain of HSP90 chaperone/DNA topoisomerase II/histidine kinase"/>
    <property type="match status" value="1"/>
</dbReference>
<dbReference type="Gene3D" id="3.40.50.2300">
    <property type="match status" value="1"/>
</dbReference>
<dbReference type="Gene3D" id="3.30.450.20">
    <property type="entry name" value="PAS domain"/>
    <property type="match status" value="1"/>
</dbReference>
<reference evidence="7 8" key="1">
    <citation type="journal article" date="2017" name="Int. J. Syst. Evol. Microbiol.">
        <title>Gemmobacter straminiformis sp. nov., isolated from an artificial fountain.</title>
        <authorList>
            <person name="Kang J.Y."/>
            <person name="Kim M.J."/>
            <person name="Chun J."/>
            <person name="Son K.P."/>
            <person name="Jahng K.Y."/>
        </authorList>
    </citation>
    <scope>NUCLEOTIDE SEQUENCE [LARGE SCALE GENOMIC DNA]</scope>
    <source>
        <strain evidence="7 8">CAM-8</strain>
    </source>
</reference>
<comment type="catalytic activity">
    <reaction evidence="1">
        <text>ATP + protein L-histidine = ADP + protein N-phospho-L-histidine.</text>
        <dbReference type="EC" id="2.7.13.3"/>
    </reaction>
</comment>
<evidence type="ECO:0000313" key="7">
    <source>
        <dbReference type="EMBL" id="MBC2835515.1"/>
    </source>
</evidence>
<dbReference type="PROSITE" id="PS50110">
    <property type="entry name" value="RESPONSE_REGULATORY"/>
    <property type="match status" value="1"/>
</dbReference>
<dbReference type="GO" id="GO:0000155">
    <property type="term" value="F:phosphorelay sensor kinase activity"/>
    <property type="evidence" value="ECO:0007669"/>
    <property type="project" value="InterPro"/>
</dbReference>
<sequence>MAFSGGQTGWRRRCMALVLLCLLVLLVLAAPAERGLTLLLMALGAMASGGLVYALRTKGVQAARSLRRWSRRAPAPPRRVIDFDSLPVPLLRLDDEGGLVAANAAARRMIGLRDGALPPVHELFEDLGRPVADWIAEVAGGRHPGGAEVLRLRGAGRDPDSFVQLALEPLGEGEVLGVLQDATAMKRLEVQFTQSQKMQAIGQLAGGVAHDFNNLLTAINGHCELLLMRHAPGDLDHADLDQIQQNARRAAALVRQLLAFSRKQTLVPERIDLTEVLGEVSHLLNRLLGGSVTLDLHHVAVGVAIRADRQQFEQVVTNLAVNARDAMPLGGVLRITTDVADLAAPMPRDSVTVPAGRYATIRIRDTGTGIAAEHLDKIFEPFFTTKRAGEGTGLGLSTVYGIVKQSGGYVFVESVPGEGTEFQLWFPALREEAPRAKPAPARSRARAPVEGVVLLVEDEAPVRAFAARALRLRGLTVLEAGSGEEALAVLENAGLCVDLLLSDLVLPGLDGPSWVGQALRKRPGLPVVFMSGYAADSPSASQGKVPNSVFLAKPFTLADLGDLVSERIAGGKAQISEALSVS</sequence>
<evidence type="ECO:0000256" key="2">
    <source>
        <dbReference type="ARBA" id="ARBA00012438"/>
    </source>
</evidence>
<dbReference type="Pfam" id="PF02518">
    <property type="entry name" value="HATPase_c"/>
    <property type="match status" value="1"/>
</dbReference>
<evidence type="ECO:0000313" key="8">
    <source>
        <dbReference type="Proteomes" id="UP000555411"/>
    </source>
</evidence>
<dbReference type="SMART" id="SM00448">
    <property type="entry name" value="REC"/>
    <property type="match status" value="1"/>
</dbReference>
<dbReference type="Gene3D" id="1.10.287.130">
    <property type="match status" value="1"/>
</dbReference>
<feature type="domain" description="Histidine kinase" evidence="5">
    <location>
        <begin position="207"/>
        <end position="430"/>
    </location>
</feature>
<dbReference type="PANTHER" id="PTHR43065:SF42">
    <property type="entry name" value="TWO-COMPONENT SENSOR PPRA"/>
    <property type="match status" value="1"/>
</dbReference>
<dbReference type="InterPro" id="IPR003661">
    <property type="entry name" value="HisK_dim/P_dom"/>
</dbReference>
<dbReference type="Pfam" id="PF00512">
    <property type="entry name" value="HisKA"/>
    <property type="match status" value="1"/>
</dbReference>
<dbReference type="SUPFAM" id="SSF47384">
    <property type="entry name" value="Homodimeric domain of signal transducing histidine kinase"/>
    <property type="match status" value="1"/>
</dbReference>
<dbReference type="AlphaFoldDB" id="A0A842I7C2"/>
<dbReference type="InterPro" id="IPR011006">
    <property type="entry name" value="CheY-like_superfamily"/>
</dbReference>
<organism evidence="7 8">
    <name type="scientific">Paragemmobacter straminiformis</name>
    <dbReference type="NCBI Taxonomy" id="2045119"/>
    <lineage>
        <taxon>Bacteria</taxon>
        <taxon>Pseudomonadati</taxon>
        <taxon>Pseudomonadota</taxon>
        <taxon>Alphaproteobacteria</taxon>
        <taxon>Rhodobacterales</taxon>
        <taxon>Paracoccaceae</taxon>
        <taxon>Paragemmobacter</taxon>
    </lineage>
</organism>
<evidence type="ECO:0000259" key="6">
    <source>
        <dbReference type="PROSITE" id="PS50110"/>
    </source>
</evidence>
<accession>A0A842I7C2</accession>